<reference evidence="1 2" key="1">
    <citation type="journal article" date="2013" name="PLoS Genet.">
        <title>Distinctive expansion of potential virulence genes in the genome of the oomycete fish pathogen Saprolegnia parasitica.</title>
        <authorList>
            <person name="Jiang R.H."/>
            <person name="de Bruijn I."/>
            <person name="Haas B.J."/>
            <person name="Belmonte R."/>
            <person name="Lobach L."/>
            <person name="Christie J."/>
            <person name="van den Ackerveken G."/>
            <person name="Bottin A."/>
            <person name="Bulone V."/>
            <person name="Diaz-Moreno S.M."/>
            <person name="Dumas B."/>
            <person name="Fan L."/>
            <person name="Gaulin E."/>
            <person name="Govers F."/>
            <person name="Grenville-Briggs L.J."/>
            <person name="Horner N.R."/>
            <person name="Levin J.Z."/>
            <person name="Mammella M."/>
            <person name="Meijer H.J."/>
            <person name="Morris P."/>
            <person name="Nusbaum C."/>
            <person name="Oome S."/>
            <person name="Phillips A.J."/>
            <person name="van Rooyen D."/>
            <person name="Rzeszutek E."/>
            <person name="Saraiva M."/>
            <person name="Secombes C.J."/>
            <person name="Seidl M.F."/>
            <person name="Snel B."/>
            <person name="Stassen J.H."/>
            <person name="Sykes S."/>
            <person name="Tripathy S."/>
            <person name="van den Berg H."/>
            <person name="Vega-Arreguin J.C."/>
            <person name="Wawra S."/>
            <person name="Young S.K."/>
            <person name="Zeng Q."/>
            <person name="Dieguez-Uribeondo J."/>
            <person name="Russ C."/>
            <person name="Tyler B.M."/>
            <person name="van West P."/>
        </authorList>
    </citation>
    <scope>NUCLEOTIDE SEQUENCE [LARGE SCALE GENOMIC DNA]</scope>
    <source>
        <strain evidence="1 2">CBS 223.65</strain>
    </source>
</reference>
<dbReference type="Proteomes" id="UP000030745">
    <property type="component" value="Unassembled WGS sequence"/>
</dbReference>
<accession>A0A067BDJ6</accession>
<protein>
    <submittedName>
        <fullName evidence="1">Uncharacterized protein</fullName>
    </submittedName>
</protein>
<name>A0A067BDJ6_SAPPC</name>
<sequence>MDVPADDVLATEPVAAPSAMTLDFHLSDTPTRVSRPSRLNTQMLGQLQTRQYLLTLGFFISCVWNLVAPLKAWALSRYGFVSTADTVVLNVNWNTVLNGRFLTKLYTSSGIALDAPRAADRYINVFLDFIVVPRSELTWAKSLYNTADVFQMDLGGRCMRHSLDGPRQVDQFNKDISAYEASGYPLWGTEVIRTMVPPVPGFVQLHEISEAMLCLKGMPLEDYVNVQFVSSLLPYNKSSDAAAIAMWRQKLFPHLSECLARRQQLLAAADPPADGVAALAKELATTFNTGLVNIAGHAQLYTPMTFLDGFVDLSGLKSGSVTYQLNGRDPSALLFAGSGYLDAMMTPRETAWWCSIQYVDPATSRPNATQCFEKVATTLPSVFLGKYVVAGAGSRYVDSADFTQGGARGALTPYAYKSRKQAALADVEYVSRGNLSAWNGLFKQLVATVNNAPIVVSDALEELCLVGDGCFNVCMNETASGGTTLTYMRSGVCVSAVDKVAHGLLDSSK</sequence>
<dbReference type="VEuPathDB" id="FungiDB:SPRG_18303"/>
<dbReference type="GeneID" id="24139828"/>
<dbReference type="OrthoDB" id="77348at2759"/>
<dbReference type="EMBL" id="KK584295">
    <property type="protein sequence ID" value="KDO16163.1"/>
    <property type="molecule type" value="Genomic_DNA"/>
</dbReference>
<keyword evidence="2" id="KW-1185">Reference proteome</keyword>
<proteinExistence type="predicted"/>
<organism evidence="1 2">
    <name type="scientific">Saprolegnia parasitica (strain CBS 223.65)</name>
    <dbReference type="NCBI Taxonomy" id="695850"/>
    <lineage>
        <taxon>Eukaryota</taxon>
        <taxon>Sar</taxon>
        <taxon>Stramenopiles</taxon>
        <taxon>Oomycota</taxon>
        <taxon>Saprolegniomycetes</taxon>
        <taxon>Saprolegniales</taxon>
        <taxon>Saprolegniaceae</taxon>
        <taxon>Saprolegnia</taxon>
    </lineage>
</organism>
<gene>
    <name evidence="1" type="ORF">SPRG_18303</name>
</gene>
<dbReference type="RefSeq" id="XP_012213130.1">
    <property type="nucleotide sequence ID" value="XM_012357740.1"/>
</dbReference>
<evidence type="ECO:0000313" key="2">
    <source>
        <dbReference type="Proteomes" id="UP000030745"/>
    </source>
</evidence>
<evidence type="ECO:0000313" key="1">
    <source>
        <dbReference type="EMBL" id="KDO16163.1"/>
    </source>
</evidence>
<dbReference type="KEGG" id="spar:SPRG_18303"/>
<dbReference type="AlphaFoldDB" id="A0A067BDJ6"/>